<gene>
    <name evidence="2" type="ORF">HYDPIDRAFT_44596</name>
</gene>
<accession>A0A0C9VXZ2</accession>
<dbReference type="EMBL" id="KN839973">
    <property type="protein sequence ID" value="KIJ58183.1"/>
    <property type="molecule type" value="Genomic_DNA"/>
</dbReference>
<dbReference type="AlphaFoldDB" id="A0A0C9VXZ2"/>
<dbReference type="OrthoDB" id="428577at2759"/>
<evidence type="ECO:0000256" key="1">
    <source>
        <dbReference type="SAM" id="MobiDB-lite"/>
    </source>
</evidence>
<keyword evidence="3" id="KW-1185">Reference proteome</keyword>
<proteinExistence type="predicted"/>
<protein>
    <submittedName>
        <fullName evidence="2">Unplaced genomic scaffold scaffold_139, whole genome shotgun sequence</fullName>
    </submittedName>
</protein>
<feature type="compositionally biased region" description="Pro residues" evidence="1">
    <location>
        <begin position="404"/>
        <end position="418"/>
    </location>
</feature>
<sequence>MTDSGIVRQFVAMSHGNGYTVEEQITSKAEQGGLQFDVFPVHDMALSALRKGGGRLNQQSSPSELSLTTGDEVQLTIPPAPNAPVSSFAPLSSASLPQYLDKAISSVTLIASYVQPMNDVFVSWKTQARDGIFLSVQSHPALHAPPPAPHLPRGPRYATCSASAFHHQALGPPQSSALPSKIGVAPGGRITQRIYPDTRSTRVYDEERGQRFHVHIVNPTEWELITGVVAPIKPISASSYKHPNLPWFVLADSHQTTLSVAGSSLSQLKSVAELDAEKEAECADEIDPDHPPSCSKHPRIASVCVFRPCSHTACSACLGAVMMLRMKCLACEKKVDRIVGMKDAVVVPSQVEEADGLEWDVSQMEELANLAADSRNVSIIHLEEDRVSPLHSSGSLNGTLFQRPTPPGLITLPPPVKP</sequence>
<feature type="region of interest" description="Disordered" evidence="1">
    <location>
        <begin position="396"/>
        <end position="418"/>
    </location>
</feature>
<name>A0A0C9VXZ2_9AGAM</name>
<dbReference type="Proteomes" id="UP000053820">
    <property type="component" value="Unassembled WGS sequence"/>
</dbReference>
<reference evidence="2 3" key="1">
    <citation type="submission" date="2014-04" db="EMBL/GenBank/DDBJ databases">
        <title>Evolutionary Origins and Diversification of the Mycorrhizal Mutualists.</title>
        <authorList>
            <consortium name="DOE Joint Genome Institute"/>
            <consortium name="Mycorrhizal Genomics Consortium"/>
            <person name="Kohler A."/>
            <person name="Kuo A."/>
            <person name="Nagy L.G."/>
            <person name="Floudas D."/>
            <person name="Copeland A."/>
            <person name="Barry K.W."/>
            <person name="Cichocki N."/>
            <person name="Veneault-Fourrey C."/>
            <person name="LaButti K."/>
            <person name="Lindquist E.A."/>
            <person name="Lipzen A."/>
            <person name="Lundell T."/>
            <person name="Morin E."/>
            <person name="Murat C."/>
            <person name="Riley R."/>
            <person name="Ohm R."/>
            <person name="Sun H."/>
            <person name="Tunlid A."/>
            <person name="Henrissat B."/>
            <person name="Grigoriev I.V."/>
            <person name="Hibbett D.S."/>
            <person name="Martin F."/>
        </authorList>
    </citation>
    <scope>NUCLEOTIDE SEQUENCE [LARGE SCALE GENOMIC DNA]</scope>
    <source>
        <strain evidence="2 3">MD-312</strain>
    </source>
</reference>
<evidence type="ECO:0000313" key="2">
    <source>
        <dbReference type="EMBL" id="KIJ58183.1"/>
    </source>
</evidence>
<evidence type="ECO:0000313" key="3">
    <source>
        <dbReference type="Proteomes" id="UP000053820"/>
    </source>
</evidence>
<organism evidence="2 3">
    <name type="scientific">Hydnomerulius pinastri MD-312</name>
    <dbReference type="NCBI Taxonomy" id="994086"/>
    <lineage>
        <taxon>Eukaryota</taxon>
        <taxon>Fungi</taxon>
        <taxon>Dikarya</taxon>
        <taxon>Basidiomycota</taxon>
        <taxon>Agaricomycotina</taxon>
        <taxon>Agaricomycetes</taxon>
        <taxon>Agaricomycetidae</taxon>
        <taxon>Boletales</taxon>
        <taxon>Boletales incertae sedis</taxon>
        <taxon>Leucogyrophana</taxon>
    </lineage>
</organism>
<dbReference type="HOGENOM" id="CLU_678042_0_0_1"/>